<evidence type="ECO:0000313" key="2">
    <source>
        <dbReference type="EMBL" id="AFD56894.1"/>
    </source>
</evidence>
<dbReference type="AlphaFoldDB" id="E4TDM4"/>
<organism evidence="2 3">
    <name type="scientific">Riemerella anatipestifer (strain ATCC 11845 / DSM 15868 / JCM 9532 / NCTC 11014)</name>
    <dbReference type="NCBI Taxonomy" id="693978"/>
    <lineage>
        <taxon>Bacteria</taxon>
        <taxon>Pseudomonadati</taxon>
        <taxon>Bacteroidota</taxon>
        <taxon>Flavobacteriia</taxon>
        <taxon>Flavobacteriales</taxon>
        <taxon>Weeksellaceae</taxon>
        <taxon>Riemerella</taxon>
    </lineage>
</organism>
<feature type="transmembrane region" description="Helical" evidence="1">
    <location>
        <begin position="38"/>
        <end position="59"/>
    </location>
</feature>
<keyword evidence="1" id="KW-1133">Transmembrane helix</keyword>
<dbReference type="PATRIC" id="fig|693978.17.peg.2006"/>
<feature type="transmembrane region" description="Helical" evidence="1">
    <location>
        <begin position="187"/>
        <end position="209"/>
    </location>
</feature>
<sequence length="221" mass="25661">MKNKKSKKKYHKEDLINTLNRLYRCRDLEISNLWQRSVFLSVFLILCFTAYGYLILNLVKENYDLNTLNKYNITCLLLSSISVIFSTIWILMAKASKAWYEVYESAISSFEYKYFEKINLPAENIMGEMIFRRELRNDNIFSRKGGAFSPSKINIAIGQISLLIWAIIMLLHSVCNLLLIHLTENKIINTTLTVAIPLMTLSIVLYITLSEYVKSGFLTKN</sequence>
<dbReference type="Pfam" id="PF24838">
    <property type="entry name" value="8xMP"/>
    <property type="match status" value="1"/>
</dbReference>
<name>E4TDM4_RIEAD</name>
<dbReference type="RefSeq" id="WP_013447178.1">
    <property type="nucleotide sequence ID" value="NC_014738.1"/>
</dbReference>
<dbReference type="HOGENOM" id="CLU_093064_0_0_10"/>
<evidence type="ECO:0000313" key="3">
    <source>
        <dbReference type="Proteomes" id="UP000010093"/>
    </source>
</evidence>
<evidence type="ECO:0000256" key="1">
    <source>
        <dbReference type="SAM" id="Phobius"/>
    </source>
</evidence>
<proteinExistence type="predicted"/>
<accession>E4TDM4</accession>
<dbReference type="KEGG" id="rai:RA0C_2024"/>
<keyword evidence="1" id="KW-0472">Membrane</keyword>
<dbReference type="GeneID" id="93718838"/>
<feature type="transmembrane region" description="Helical" evidence="1">
    <location>
        <begin position="162"/>
        <end position="181"/>
    </location>
</feature>
<reference evidence="2 3" key="1">
    <citation type="journal article" date="2012" name="J. Bacteriol.">
        <title>Complete genome sequence of Riemerella anatipestifer reference strain.</title>
        <authorList>
            <person name="Wang X."/>
            <person name="Zhu D."/>
            <person name="Wang M."/>
            <person name="Cheng A."/>
            <person name="Jia R."/>
            <person name="Zhou Y."/>
            <person name="Chen Z."/>
            <person name="Luo Q."/>
            <person name="Liu F."/>
            <person name="Wang Y."/>
            <person name="Chen X.Y."/>
        </authorList>
    </citation>
    <scope>NUCLEOTIDE SEQUENCE [LARGE SCALE GENOMIC DNA]</scope>
    <source>
        <strain evidence="3">DSM 15868</strain>
    </source>
</reference>
<dbReference type="KEGG" id="ran:Riean_1728"/>
<protein>
    <submittedName>
        <fullName evidence="2">Uncharacterized protein</fullName>
    </submittedName>
</protein>
<dbReference type="EMBL" id="CP003388">
    <property type="protein sequence ID" value="AFD56894.1"/>
    <property type="molecule type" value="Genomic_DNA"/>
</dbReference>
<feature type="transmembrane region" description="Helical" evidence="1">
    <location>
        <begin position="71"/>
        <end position="91"/>
    </location>
</feature>
<dbReference type="InterPro" id="IPR056918">
    <property type="entry name" value="8xMP"/>
</dbReference>
<dbReference type="Proteomes" id="UP000010093">
    <property type="component" value="Chromosome"/>
</dbReference>
<gene>
    <name evidence="2" type="ORF">RA0C_2024</name>
</gene>
<keyword evidence="1" id="KW-0812">Transmembrane</keyword>